<protein>
    <submittedName>
        <fullName evidence="2">Uncharacterized protein</fullName>
    </submittedName>
</protein>
<dbReference type="Proteomes" id="UP001374535">
    <property type="component" value="Chromosome 4"/>
</dbReference>
<sequence>MTPTIHFLASAQSFSLHLHYIPNSSPTFTPPFCYAKQTTTLLNQSIHHFPNLINSTVSPFLEPISSITFYSCNQRIQPQDFPSPFSSNNRNPHRSHPNRISFLPPTPISSFNKQHNKK</sequence>
<evidence type="ECO:0000256" key="1">
    <source>
        <dbReference type="SAM" id="MobiDB-lite"/>
    </source>
</evidence>
<dbReference type="AlphaFoldDB" id="A0AAQ3NS02"/>
<reference evidence="2 3" key="1">
    <citation type="journal article" date="2023" name="Life. Sci Alliance">
        <title>Evolutionary insights into 3D genome organization and epigenetic landscape of Vigna mungo.</title>
        <authorList>
            <person name="Junaid A."/>
            <person name="Singh B."/>
            <person name="Bhatia S."/>
        </authorList>
    </citation>
    <scope>NUCLEOTIDE SEQUENCE [LARGE SCALE GENOMIC DNA]</scope>
    <source>
        <strain evidence="2">Urdbean</strain>
    </source>
</reference>
<evidence type="ECO:0000313" key="2">
    <source>
        <dbReference type="EMBL" id="WVZ13851.1"/>
    </source>
</evidence>
<dbReference type="EMBL" id="CP144697">
    <property type="protein sequence ID" value="WVZ13851.1"/>
    <property type="molecule type" value="Genomic_DNA"/>
</dbReference>
<name>A0AAQ3NS02_VIGMU</name>
<keyword evidence="3" id="KW-1185">Reference proteome</keyword>
<accession>A0AAQ3NS02</accession>
<evidence type="ECO:0000313" key="3">
    <source>
        <dbReference type="Proteomes" id="UP001374535"/>
    </source>
</evidence>
<feature type="compositionally biased region" description="Polar residues" evidence="1">
    <location>
        <begin position="108"/>
        <end position="118"/>
    </location>
</feature>
<gene>
    <name evidence="2" type="ORF">V8G54_011417</name>
</gene>
<feature type="region of interest" description="Disordered" evidence="1">
    <location>
        <begin position="80"/>
        <end position="118"/>
    </location>
</feature>
<organism evidence="2 3">
    <name type="scientific">Vigna mungo</name>
    <name type="common">Black gram</name>
    <name type="synonym">Phaseolus mungo</name>
    <dbReference type="NCBI Taxonomy" id="3915"/>
    <lineage>
        <taxon>Eukaryota</taxon>
        <taxon>Viridiplantae</taxon>
        <taxon>Streptophyta</taxon>
        <taxon>Embryophyta</taxon>
        <taxon>Tracheophyta</taxon>
        <taxon>Spermatophyta</taxon>
        <taxon>Magnoliopsida</taxon>
        <taxon>eudicotyledons</taxon>
        <taxon>Gunneridae</taxon>
        <taxon>Pentapetalae</taxon>
        <taxon>rosids</taxon>
        <taxon>fabids</taxon>
        <taxon>Fabales</taxon>
        <taxon>Fabaceae</taxon>
        <taxon>Papilionoideae</taxon>
        <taxon>50 kb inversion clade</taxon>
        <taxon>NPAAA clade</taxon>
        <taxon>indigoferoid/millettioid clade</taxon>
        <taxon>Phaseoleae</taxon>
        <taxon>Vigna</taxon>
    </lineage>
</organism>
<proteinExistence type="predicted"/>